<evidence type="ECO:0000256" key="3">
    <source>
        <dbReference type="ARBA" id="ARBA00022448"/>
    </source>
</evidence>
<keyword evidence="7" id="KW-0496">Mitochondrion</keyword>
<comment type="similarity">
    <text evidence="2">Belongs to the complex I LYR family.</text>
</comment>
<evidence type="ECO:0000256" key="5">
    <source>
        <dbReference type="ARBA" id="ARBA00022792"/>
    </source>
</evidence>
<gene>
    <name evidence="10" type="ORF">L202_03012</name>
</gene>
<evidence type="ECO:0000313" key="10">
    <source>
        <dbReference type="EMBL" id="ODN80876.1"/>
    </source>
</evidence>
<keyword evidence="5" id="KW-0999">Mitochondrion inner membrane</keyword>
<dbReference type="RefSeq" id="XP_018995442.1">
    <property type="nucleotide sequence ID" value="XM_019136773.1"/>
</dbReference>
<dbReference type="AlphaFoldDB" id="A0A1E3HYR5"/>
<dbReference type="GO" id="GO:0045271">
    <property type="term" value="C:respiratory chain complex I"/>
    <property type="evidence" value="ECO:0007669"/>
    <property type="project" value="InterPro"/>
</dbReference>
<evidence type="ECO:0000256" key="2">
    <source>
        <dbReference type="ARBA" id="ARBA00009508"/>
    </source>
</evidence>
<keyword evidence="4" id="KW-0679">Respiratory chain</keyword>
<protein>
    <submittedName>
        <fullName evidence="10">Uncharacterized protein</fullName>
    </submittedName>
</protein>
<feature type="compositionally biased region" description="Acidic residues" evidence="9">
    <location>
        <begin position="121"/>
        <end position="132"/>
    </location>
</feature>
<keyword evidence="8" id="KW-0472">Membrane</keyword>
<feature type="region of interest" description="Disordered" evidence="9">
    <location>
        <begin position="109"/>
        <end position="132"/>
    </location>
</feature>
<keyword evidence="11" id="KW-1185">Reference proteome</keyword>
<dbReference type="InterPro" id="IPR016488">
    <property type="entry name" value="NADH_Ub_cplx-1_asu_su-6"/>
</dbReference>
<dbReference type="GO" id="GO:0005743">
    <property type="term" value="C:mitochondrial inner membrane"/>
    <property type="evidence" value="ECO:0007669"/>
    <property type="project" value="UniProtKB-SubCell"/>
</dbReference>
<dbReference type="CDD" id="cd20266">
    <property type="entry name" value="Complex1_LYR_NDUFA6_LYRM6"/>
    <property type="match status" value="1"/>
</dbReference>
<keyword evidence="6" id="KW-0249">Electron transport</keyword>
<dbReference type="InterPro" id="IPR045299">
    <property type="entry name" value="Complex1_LYR_NDUFA6_LYRM6"/>
</dbReference>
<dbReference type="EMBL" id="AWGJ01000004">
    <property type="protein sequence ID" value="ODN80876.1"/>
    <property type="molecule type" value="Genomic_DNA"/>
</dbReference>
<evidence type="ECO:0000256" key="7">
    <source>
        <dbReference type="ARBA" id="ARBA00023128"/>
    </source>
</evidence>
<dbReference type="STRING" id="1295533.A0A1E3HYR5"/>
<evidence type="ECO:0000256" key="9">
    <source>
        <dbReference type="SAM" id="MobiDB-lite"/>
    </source>
</evidence>
<dbReference type="Proteomes" id="UP000094065">
    <property type="component" value="Unassembled WGS sequence"/>
</dbReference>
<proteinExistence type="inferred from homology"/>
<dbReference type="GO" id="GO:0006979">
    <property type="term" value="P:response to oxidative stress"/>
    <property type="evidence" value="ECO:0007669"/>
    <property type="project" value="TreeGrafter"/>
</dbReference>
<name>A0A1E3HYR5_9TREE</name>
<evidence type="ECO:0000256" key="1">
    <source>
        <dbReference type="ARBA" id="ARBA00004443"/>
    </source>
</evidence>
<dbReference type="GeneID" id="30154321"/>
<evidence type="ECO:0000256" key="4">
    <source>
        <dbReference type="ARBA" id="ARBA00022660"/>
    </source>
</evidence>
<keyword evidence="3" id="KW-0813">Transport</keyword>
<evidence type="ECO:0000313" key="11">
    <source>
        <dbReference type="Proteomes" id="UP000094065"/>
    </source>
</evidence>
<accession>A0A1E3HYR5</accession>
<comment type="caution">
    <text evidence="10">The sequence shown here is derived from an EMBL/GenBank/DDBJ whole genome shotgun (WGS) entry which is preliminary data.</text>
</comment>
<evidence type="ECO:0000256" key="8">
    <source>
        <dbReference type="ARBA" id="ARBA00023136"/>
    </source>
</evidence>
<reference evidence="10 11" key="1">
    <citation type="submission" date="2016-06" db="EMBL/GenBank/DDBJ databases">
        <title>Evolution of pathogenesis and genome organization in the Tremellales.</title>
        <authorList>
            <person name="Cuomo C."/>
            <person name="Litvintseva A."/>
            <person name="Heitman J."/>
            <person name="Chen Y."/>
            <person name="Sun S."/>
            <person name="Springer D."/>
            <person name="Dromer F."/>
            <person name="Young S."/>
            <person name="Zeng Q."/>
            <person name="Chapman S."/>
            <person name="Gujja S."/>
            <person name="Saif S."/>
            <person name="Birren B."/>
        </authorList>
    </citation>
    <scope>NUCLEOTIDE SEQUENCE [LARGE SCALE GENOMIC DNA]</scope>
    <source>
        <strain evidence="10 11">CBS 6039</strain>
    </source>
</reference>
<evidence type="ECO:0000256" key="6">
    <source>
        <dbReference type="ARBA" id="ARBA00022982"/>
    </source>
</evidence>
<dbReference type="PANTHER" id="PTHR12964:SF0">
    <property type="entry name" value="NADH DEHYDROGENASE [UBIQUINONE] 1 ALPHA SUBCOMPLEX SUBUNIT 6"/>
    <property type="match status" value="1"/>
</dbReference>
<sequence length="132" mass="15560">MATIPARLAKATKSIHSWEEARSASLAAYRTWYRSAPEIVQLYGLHVSPTLVRMKIRQDFERNRETITDLSVMNIMLLKNHQEFQETMNLWKQECRRCPTPAVWRGRPWRTPTISTREPEMFQEEDANQSPL</sequence>
<dbReference type="OrthoDB" id="14535at2759"/>
<comment type="subcellular location">
    <subcellularLocation>
        <location evidence="1">Mitochondrion inner membrane</location>
        <topology evidence="1">Peripheral membrane protein</topology>
        <orientation evidence="1">Matrix side</orientation>
    </subcellularLocation>
</comment>
<organism evidence="10 11">
    <name type="scientific">Cryptococcus amylolentus CBS 6039</name>
    <dbReference type="NCBI Taxonomy" id="1295533"/>
    <lineage>
        <taxon>Eukaryota</taxon>
        <taxon>Fungi</taxon>
        <taxon>Dikarya</taxon>
        <taxon>Basidiomycota</taxon>
        <taxon>Agaricomycotina</taxon>
        <taxon>Tremellomycetes</taxon>
        <taxon>Tremellales</taxon>
        <taxon>Cryptococcaceae</taxon>
        <taxon>Cryptococcus</taxon>
    </lineage>
</organism>
<dbReference type="PANTHER" id="PTHR12964">
    <property type="entry name" value="NADH-UBIQUINONE OXIDOREDUCTASE B14 SUBUNIT"/>
    <property type="match status" value="1"/>
</dbReference>